<evidence type="ECO:0000313" key="2">
    <source>
        <dbReference type="Proteomes" id="UP000183832"/>
    </source>
</evidence>
<accession>A0A1J1ICZ2</accession>
<proteinExistence type="predicted"/>
<gene>
    <name evidence="1" type="ORF">CLUMA_CG009732</name>
</gene>
<reference evidence="1 2" key="1">
    <citation type="submission" date="2015-04" db="EMBL/GenBank/DDBJ databases">
        <authorList>
            <person name="Syromyatnikov M.Y."/>
            <person name="Popov V.N."/>
        </authorList>
    </citation>
    <scope>NUCLEOTIDE SEQUENCE [LARGE SCALE GENOMIC DNA]</scope>
</reference>
<organism evidence="1 2">
    <name type="scientific">Clunio marinus</name>
    <dbReference type="NCBI Taxonomy" id="568069"/>
    <lineage>
        <taxon>Eukaryota</taxon>
        <taxon>Metazoa</taxon>
        <taxon>Ecdysozoa</taxon>
        <taxon>Arthropoda</taxon>
        <taxon>Hexapoda</taxon>
        <taxon>Insecta</taxon>
        <taxon>Pterygota</taxon>
        <taxon>Neoptera</taxon>
        <taxon>Endopterygota</taxon>
        <taxon>Diptera</taxon>
        <taxon>Nematocera</taxon>
        <taxon>Chironomoidea</taxon>
        <taxon>Chironomidae</taxon>
        <taxon>Clunio</taxon>
    </lineage>
</organism>
<name>A0A1J1ICZ2_9DIPT</name>
<evidence type="ECO:0000313" key="1">
    <source>
        <dbReference type="EMBL" id="CRK96313.1"/>
    </source>
</evidence>
<dbReference type="Proteomes" id="UP000183832">
    <property type="component" value="Unassembled WGS sequence"/>
</dbReference>
<dbReference type="AlphaFoldDB" id="A0A1J1ICZ2"/>
<sequence length="65" mass="7580">MSIQFTSTSTVKSSLMSLSHLPASSHNSLKFQLTHFFSFESRQQNNRKFIAFLLCMPLMLRRRRG</sequence>
<protein>
    <submittedName>
        <fullName evidence="1">CLUMA_CG009732, isoform A</fullName>
    </submittedName>
</protein>
<dbReference type="EMBL" id="CVRI01000043">
    <property type="protein sequence ID" value="CRK96313.1"/>
    <property type="molecule type" value="Genomic_DNA"/>
</dbReference>
<keyword evidence="2" id="KW-1185">Reference proteome</keyword>